<reference evidence="1 2" key="1">
    <citation type="journal article" date="2015" name="Genome Biol.">
        <title>Comparative genomics of Steinernema reveals deeply conserved gene regulatory networks.</title>
        <authorList>
            <person name="Dillman A.R."/>
            <person name="Macchietto M."/>
            <person name="Porter C.F."/>
            <person name="Rogers A."/>
            <person name="Williams B."/>
            <person name="Antoshechkin I."/>
            <person name="Lee M.M."/>
            <person name="Goodwin Z."/>
            <person name="Lu X."/>
            <person name="Lewis E.E."/>
            <person name="Goodrich-Blair H."/>
            <person name="Stock S.P."/>
            <person name="Adams B.J."/>
            <person name="Sternberg P.W."/>
            <person name="Mortazavi A."/>
        </authorList>
    </citation>
    <scope>NUCLEOTIDE SEQUENCE [LARGE SCALE GENOMIC DNA]</scope>
    <source>
        <strain evidence="1 2">ALL</strain>
    </source>
</reference>
<evidence type="ECO:0000313" key="2">
    <source>
        <dbReference type="Proteomes" id="UP000298663"/>
    </source>
</evidence>
<organism evidence="1 2">
    <name type="scientific">Steinernema carpocapsae</name>
    <name type="common">Entomopathogenic nematode</name>
    <dbReference type="NCBI Taxonomy" id="34508"/>
    <lineage>
        <taxon>Eukaryota</taxon>
        <taxon>Metazoa</taxon>
        <taxon>Ecdysozoa</taxon>
        <taxon>Nematoda</taxon>
        <taxon>Chromadorea</taxon>
        <taxon>Rhabditida</taxon>
        <taxon>Tylenchina</taxon>
        <taxon>Panagrolaimomorpha</taxon>
        <taxon>Strongyloidoidea</taxon>
        <taxon>Steinernematidae</taxon>
        <taxon>Steinernema</taxon>
    </lineage>
</organism>
<accession>A0A4U5N650</accession>
<dbReference type="AlphaFoldDB" id="A0A4U5N650"/>
<dbReference type="Proteomes" id="UP000298663">
    <property type="component" value="Unassembled WGS sequence"/>
</dbReference>
<protein>
    <submittedName>
        <fullName evidence="1">Uncharacterized protein</fullName>
    </submittedName>
</protein>
<keyword evidence="2" id="KW-1185">Reference proteome</keyword>
<name>A0A4U5N650_STECR</name>
<sequence length="78" mass="8896">MEIVVREDIRAAFAFRIGAASSFGQTRNQILQRNAHFRLCTLANLQIGRDWSCNDCCKSYLQSPVLCIPGSIHFELMY</sequence>
<dbReference type="EMBL" id="AZBU02000005">
    <property type="protein sequence ID" value="TKR78077.1"/>
    <property type="molecule type" value="Genomic_DNA"/>
</dbReference>
<gene>
    <name evidence="1" type="ORF">L596_018941</name>
</gene>
<reference evidence="1 2" key="2">
    <citation type="journal article" date="2019" name="G3 (Bethesda)">
        <title>Hybrid Assembly of the Genome of the Entomopathogenic Nematode Steinernema carpocapsae Identifies the X-Chromosome.</title>
        <authorList>
            <person name="Serra L."/>
            <person name="Macchietto M."/>
            <person name="Macias-Munoz A."/>
            <person name="McGill C.J."/>
            <person name="Rodriguez I.M."/>
            <person name="Rodriguez B."/>
            <person name="Murad R."/>
            <person name="Mortazavi A."/>
        </authorList>
    </citation>
    <scope>NUCLEOTIDE SEQUENCE [LARGE SCALE GENOMIC DNA]</scope>
    <source>
        <strain evidence="1 2">ALL</strain>
    </source>
</reference>
<evidence type="ECO:0000313" key="1">
    <source>
        <dbReference type="EMBL" id="TKR78077.1"/>
    </source>
</evidence>
<comment type="caution">
    <text evidence="1">The sequence shown here is derived from an EMBL/GenBank/DDBJ whole genome shotgun (WGS) entry which is preliminary data.</text>
</comment>
<proteinExistence type="predicted"/>